<protein>
    <recommendedName>
        <fullName evidence="7">Protein FAM161A</fullName>
    </recommendedName>
</protein>
<feature type="region of interest" description="Disordered" evidence="4">
    <location>
        <begin position="258"/>
        <end position="298"/>
    </location>
</feature>
<reference evidence="5" key="1">
    <citation type="journal article" date="2020" name="G3 (Bethesda)">
        <title>High-Quality Assemblies for Three Invasive Social Wasps from the &lt;i&gt;Vespula&lt;/i&gt; Genus.</title>
        <authorList>
            <person name="Harrop T.W.R."/>
            <person name="Guhlin J."/>
            <person name="McLaughlin G.M."/>
            <person name="Permina E."/>
            <person name="Stockwell P."/>
            <person name="Gilligan J."/>
            <person name="Le Lec M.F."/>
            <person name="Gruber M.A.M."/>
            <person name="Quinn O."/>
            <person name="Lovegrove M."/>
            <person name="Duncan E.J."/>
            <person name="Remnant E.J."/>
            <person name="Van Eeckhoven J."/>
            <person name="Graham B."/>
            <person name="Knapp R.A."/>
            <person name="Langford K.W."/>
            <person name="Kronenberg Z."/>
            <person name="Press M.O."/>
            <person name="Eacker S.M."/>
            <person name="Wilson-Rankin E.E."/>
            <person name="Purcell J."/>
            <person name="Lester P.J."/>
            <person name="Dearden P.K."/>
        </authorList>
    </citation>
    <scope>NUCLEOTIDE SEQUENCE</scope>
    <source>
        <strain evidence="5">Marl-1</strain>
    </source>
</reference>
<organism evidence="5 6">
    <name type="scientific">Vespula vulgaris</name>
    <name type="common">Yellow jacket</name>
    <name type="synonym">Wasp</name>
    <dbReference type="NCBI Taxonomy" id="7454"/>
    <lineage>
        <taxon>Eukaryota</taxon>
        <taxon>Metazoa</taxon>
        <taxon>Ecdysozoa</taxon>
        <taxon>Arthropoda</taxon>
        <taxon>Hexapoda</taxon>
        <taxon>Insecta</taxon>
        <taxon>Pterygota</taxon>
        <taxon>Neoptera</taxon>
        <taxon>Endopterygota</taxon>
        <taxon>Hymenoptera</taxon>
        <taxon>Apocrita</taxon>
        <taxon>Aculeata</taxon>
        <taxon>Vespoidea</taxon>
        <taxon>Vespidae</taxon>
        <taxon>Vespinae</taxon>
        <taxon>Vespula</taxon>
    </lineage>
</organism>
<feature type="compositionally biased region" description="Basic and acidic residues" evidence="4">
    <location>
        <begin position="680"/>
        <end position="693"/>
    </location>
</feature>
<dbReference type="GO" id="GO:0005929">
    <property type="term" value="C:cilium"/>
    <property type="evidence" value="ECO:0007669"/>
    <property type="project" value="TreeGrafter"/>
</dbReference>
<comment type="similarity">
    <text evidence="1">Belongs to the FAM161 family.</text>
</comment>
<dbReference type="EMBL" id="JACSEA010000007">
    <property type="protein sequence ID" value="KAF7396206.1"/>
    <property type="molecule type" value="Genomic_DNA"/>
</dbReference>
<keyword evidence="2 3" id="KW-0175">Coiled coil</keyword>
<evidence type="ECO:0000256" key="3">
    <source>
        <dbReference type="SAM" id="Coils"/>
    </source>
</evidence>
<dbReference type="Pfam" id="PF10595">
    <property type="entry name" value="FAM161A_B"/>
    <property type="match status" value="1"/>
</dbReference>
<keyword evidence="6" id="KW-1185">Reference proteome</keyword>
<dbReference type="GO" id="GO:0005856">
    <property type="term" value="C:cytoskeleton"/>
    <property type="evidence" value="ECO:0007669"/>
    <property type="project" value="UniProtKB-ARBA"/>
</dbReference>
<sequence length="744" mass="86348">MHFDFTMATNTSMRLPLIFQMQIDRIYTMEQEQGDRNKIYFELCYNSDNNGLSKNMAEHRGTSFYNSCVKVPIDPCSRQPTPSYERPRSIKSEKQSVTDKGRKINFAANDLPKTESELSSPRENLEGFLEFLESIPDYKQIHHLSNEQFRQKVEYLKRKQRLYLKNLKNIFDEPEKDTTRISSRSNGNTKIMQDDFNELRLNGKKCYIEESRTNSPILYPSGNFSGLMEDQDLLTYRFKDKEAKSIRNKEIHTANKGWSTWSESKSNESLNSDSEDSEETKSLPASGSKEWHPTVPKPFSFTLREEAEKYMTLTEMEANEDSKKESNKKGPSKKRRVRPIPLTSKIPLYDKLLAEKEERSRIVREESALNLLSQVRPFKLECDRRAWRSLTRSSPDICGKKSRSTSRFKAKPVPKNLFGTEVYDRMLEDEYYRELTKKVRASELMRSSSLPPSMARRERVKSACAHLQNFSNDSTRETIVQSRESSRLSNLTTMTSERSRSALTNLPTRGNNLAAVLRCQASREKLEREIRERMEEKRREQAVKLKENLIGRKPAWRALRSAARHDHERDLDIRTSLRRNEAREQAERHRLQMEMMLDRVTQIPTLFERHSQSFQSLSKLQSKNYATNMQRKKHKRIPKRDNSSGTDSYVSYCSNSRPNSGSLTSSSTILASSSQSSKSSESKESEKSLEKSENSGPKKKGDRGPLKVSIKETAELIEDKLSSEHYSEDRDEDILRSDHDIPEK</sequence>
<feature type="compositionally biased region" description="Polar residues" evidence="4">
    <location>
        <begin position="643"/>
        <end position="653"/>
    </location>
</feature>
<evidence type="ECO:0000256" key="4">
    <source>
        <dbReference type="SAM" id="MobiDB-lite"/>
    </source>
</evidence>
<name>A0A834JYZ5_VESVU</name>
<evidence type="ECO:0000313" key="6">
    <source>
        <dbReference type="Proteomes" id="UP000614350"/>
    </source>
</evidence>
<dbReference type="InterPro" id="IPR051655">
    <property type="entry name" value="FAM161"/>
</dbReference>
<feature type="compositionally biased region" description="Basic and acidic residues" evidence="4">
    <location>
        <begin position="702"/>
        <end position="744"/>
    </location>
</feature>
<accession>A0A834JYZ5</accession>
<feature type="region of interest" description="Disordered" evidence="4">
    <location>
        <begin position="475"/>
        <end position="500"/>
    </location>
</feature>
<feature type="region of interest" description="Disordered" evidence="4">
    <location>
        <begin position="314"/>
        <end position="337"/>
    </location>
</feature>
<dbReference type="PANTHER" id="PTHR21501">
    <property type="entry name" value="PROTEIN FAM-161"/>
    <property type="match status" value="1"/>
</dbReference>
<gene>
    <name evidence="5" type="ORF">HZH66_007068</name>
</gene>
<feature type="coiled-coil region" evidence="3">
    <location>
        <begin position="516"/>
        <end position="543"/>
    </location>
</feature>
<dbReference type="AlphaFoldDB" id="A0A834JYZ5"/>
<dbReference type="Proteomes" id="UP000614350">
    <property type="component" value="Unassembled WGS sequence"/>
</dbReference>
<feature type="compositionally biased region" description="Low complexity" evidence="4">
    <location>
        <begin position="262"/>
        <end position="272"/>
    </location>
</feature>
<dbReference type="GO" id="GO:0044782">
    <property type="term" value="P:cilium organization"/>
    <property type="evidence" value="ECO:0007669"/>
    <property type="project" value="TreeGrafter"/>
</dbReference>
<proteinExistence type="inferred from homology"/>
<evidence type="ECO:0000256" key="2">
    <source>
        <dbReference type="ARBA" id="ARBA00023054"/>
    </source>
</evidence>
<feature type="region of interest" description="Disordered" evidence="4">
    <location>
        <begin position="627"/>
        <end position="744"/>
    </location>
</feature>
<comment type="caution">
    <text evidence="5">The sequence shown here is derived from an EMBL/GenBank/DDBJ whole genome shotgun (WGS) entry which is preliminary data.</text>
</comment>
<feature type="region of interest" description="Disordered" evidence="4">
    <location>
        <begin position="77"/>
        <end position="102"/>
    </location>
</feature>
<feature type="compositionally biased region" description="Basic and acidic residues" evidence="4">
    <location>
        <begin position="85"/>
        <end position="102"/>
    </location>
</feature>
<dbReference type="InterPro" id="IPR019579">
    <property type="entry name" value="FAM161A/B"/>
</dbReference>
<feature type="compositionally biased region" description="Low complexity" evidence="4">
    <location>
        <begin position="654"/>
        <end position="679"/>
    </location>
</feature>
<evidence type="ECO:0000256" key="1">
    <source>
        <dbReference type="ARBA" id="ARBA00006663"/>
    </source>
</evidence>
<evidence type="ECO:0008006" key="7">
    <source>
        <dbReference type="Google" id="ProtNLM"/>
    </source>
</evidence>
<evidence type="ECO:0000313" key="5">
    <source>
        <dbReference type="EMBL" id="KAF7396206.1"/>
    </source>
</evidence>
<dbReference type="PANTHER" id="PTHR21501:SF1">
    <property type="entry name" value="PROTEIN FAM-161"/>
    <property type="match status" value="1"/>
</dbReference>